<dbReference type="RefSeq" id="WP_203851563.1">
    <property type="nucleotide sequence ID" value="NZ_BAAAVW010000029.1"/>
</dbReference>
<dbReference type="AlphaFoldDB" id="A0A919UF89"/>
<dbReference type="EMBL" id="BONQ01000126">
    <property type="protein sequence ID" value="GIG49901.1"/>
    <property type="molecule type" value="Genomic_DNA"/>
</dbReference>
<keyword evidence="3" id="KW-1185">Reference proteome</keyword>
<feature type="region of interest" description="Disordered" evidence="1">
    <location>
        <begin position="73"/>
        <end position="109"/>
    </location>
</feature>
<reference evidence="2" key="1">
    <citation type="submission" date="2021-01" db="EMBL/GenBank/DDBJ databases">
        <title>Whole genome shotgun sequence of Dactylosporangium siamense NBRC 106093.</title>
        <authorList>
            <person name="Komaki H."/>
            <person name="Tamura T."/>
        </authorList>
    </citation>
    <scope>NUCLEOTIDE SEQUENCE</scope>
    <source>
        <strain evidence="2">NBRC 106093</strain>
    </source>
</reference>
<organism evidence="2 3">
    <name type="scientific">Dactylosporangium siamense</name>
    <dbReference type="NCBI Taxonomy" id="685454"/>
    <lineage>
        <taxon>Bacteria</taxon>
        <taxon>Bacillati</taxon>
        <taxon>Actinomycetota</taxon>
        <taxon>Actinomycetes</taxon>
        <taxon>Micromonosporales</taxon>
        <taxon>Micromonosporaceae</taxon>
        <taxon>Dactylosporangium</taxon>
    </lineage>
</organism>
<evidence type="ECO:0000313" key="2">
    <source>
        <dbReference type="EMBL" id="GIG49901.1"/>
    </source>
</evidence>
<proteinExistence type="predicted"/>
<dbReference type="Proteomes" id="UP000660611">
    <property type="component" value="Unassembled WGS sequence"/>
</dbReference>
<accession>A0A919UF89</accession>
<comment type="caution">
    <text evidence="2">The sequence shown here is derived from an EMBL/GenBank/DDBJ whole genome shotgun (WGS) entry which is preliminary data.</text>
</comment>
<feature type="compositionally biased region" description="Pro residues" evidence="1">
    <location>
        <begin position="73"/>
        <end position="88"/>
    </location>
</feature>
<sequence>MLASLHTLELEHAEWQRQIRTGLRQHQAEIADLNAKTRLFRAFESTFIPGLLQAAEYARARFSKRIAALIPAPLPRARPPRPPLPHLPAPRTGPDQTEAHLDGGRLDPSGRVSDRGLLHRLGWPPGRRIQFDIAPGAITATSTPTAGHTIGATGLLAIPAPVRQLCNLAAVAMVVLLADPAHDLLVVYPAQTVARLLADRRVAGNAG</sequence>
<evidence type="ECO:0000313" key="3">
    <source>
        <dbReference type="Proteomes" id="UP000660611"/>
    </source>
</evidence>
<name>A0A919UF89_9ACTN</name>
<evidence type="ECO:0000256" key="1">
    <source>
        <dbReference type="SAM" id="MobiDB-lite"/>
    </source>
</evidence>
<protein>
    <submittedName>
        <fullName evidence="2">Uncharacterized protein</fullName>
    </submittedName>
</protein>
<gene>
    <name evidence="2" type="ORF">Dsi01nite_079420</name>
</gene>